<name>A0ABQ9HX20_9NEOP</name>
<feature type="region of interest" description="Disordered" evidence="1">
    <location>
        <begin position="369"/>
        <end position="420"/>
    </location>
</feature>
<proteinExistence type="predicted"/>
<feature type="compositionally biased region" description="Basic and acidic residues" evidence="1">
    <location>
        <begin position="369"/>
        <end position="386"/>
    </location>
</feature>
<dbReference type="EMBL" id="JARBHB010000003">
    <property type="protein sequence ID" value="KAJ8888368.1"/>
    <property type="molecule type" value="Genomic_DNA"/>
</dbReference>
<protein>
    <submittedName>
        <fullName evidence="2">Uncharacterized protein</fullName>
    </submittedName>
</protein>
<evidence type="ECO:0000313" key="3">
    <source>
        <dbReference type="Proteomes" id="UP001159363"/>
    </source>
</evidence>
<comment type="caution">
    <text evidence="2">The sequence shown here is derived from an EMBL/GenBank/DDBJ whole genome shotgun (WGS) entry which is preliminary data.</text>
</comment>
<gene>
    <name evidence="2" type="ORF">PR048_007858</name>
</gene>
<evidence type="ECO:0000256" key="1">
    <source>
        <dbReference type="SAM" id="MobiDB-lite"/>
    </source>
</evidence>
<evidence type="ECO:0000313" key="2">
    <source>
        <dbReference type="EMBL" id="KAJ8888368.1"/>
    </source>
</evidence>
<sequence length="1090" mass="119192">MLFTINKPGRQKLQQRIAKEGPTAISPSTSRQSGTAMFKLRDNIDRCKAGPEILPHPTSSQGRSQHGCGCVHPPPSDDQIETVSGIKNKEKPFSIRGGVAPGISHVGFVPDDAAGRRVSSGISRFSHPFIPAMLHTHLTSPSSTLKTSTLRAAHISALYTHLWVEGVRSWAVPSRSLHVTLRSRVKAVHDKVSTLEMNLRKKSLALPAYNLMFALSDINPVKLVTMDGKCQVEEGNRDVRLPTFQLAGASPLADSGLSLLQLMDLSSGIRNLVTDVSGMRLSCLSETKFRGLRDSVFAHLKALEKALPAAFLVLPAATGTKENKRENERKDGGMKVILLLDGRCGRTRSTERNETTTTEIRAKMYTKVRRGDHGAAPECKSEENGRSLRKSAVRRPATSSGVSPTCENQGATPPGIELGSPSRSNFLPCLRFLDYPNSILCQRSVMLLTGGKSAKAGSVWRHKSPSMPVTMDSFGEPRLRLPEDVPSFEVQKQGSNKDDTDTFPSYPIASTLKGRWTGVQIPAILMQLLELKRFHHATYFHGNLKHFMTDDGKTRLLKHSYKKKSQDKRSGDLAGHGISANLEMSLSGNKPLRLYLDIFELNGCFLLCAGTIFDASLYSTRRNKVTSSNASRASFKHVPTKAVFSGVRTSCSTKGDRMGSTMGFLGCQIQKVGLLAVVLETLPCGGLPAEKRLNAVSCDTALVLAWTVSRGWIVPRPDYGCLSSLIVSEDVRGEPVFYGRGRDRPVGRLVETWEQFTLSGDKRHPPPYITNINLRETSARYDNEIPALLERCALFATAGWQRCRQPYREWANSRRDYAAELVEHSAVGTGCVIRGARDSPRTVCRNKLCLQLPRLLEITRGSGKNRKLYVFVVMLAVTGNAGSSGITRCWERAVVRRPICSLANLTTDDAAHWCAWLAHDHRGLKTSHPPLPKQMTSLLKGEPVSLLDSYQGEPGSTPGMGHSRIFANGNRAWTMSLVGGFSRGSPVSPLPSIPALLHTHLTNTLIGSQDRDVKSRSLTSSEVYAPEGDALGSSSFSPAPLHLPPPPQAPAFINPHAHPLRTSPAIEGTIGCGGEGREEKGIQDVYFNYY</sequence>
<organism evidence="2 3">
    <name type="scientific">Dryococelus australis</name>
    <dbReference type="NCBI Taxonomy" id="614101"/>
    <lineage>
        <taxon>Eukaryota</taxon>
        <taxon>Metazoa</taxon>
        <taxon>Ecdysozoa</taxon>
        <taxon>Arthropoda</taxon>
        <taxon>Hexapoda</taxon>
        <taxon>Insecta</taxon>
        <taxon>Pterygota</taxon>
        <taxon>Neoptera</taxon>
        <taxon>Polyneoptera</taxon>
        <taxon>Phasmatodea</taxon>
        <taxon>Verophasmatodea</taxon>
        <taxon>Anareolatae</taxon>
        <taxon>Phasmatidae</taxon>
        <taxon>Eurycanthinae</taxon>
        <taxon>Dryococelus</taxon>
    </lineage>
</organism>
<keyword evidence="3" id="KW-1185">Reference proteome</keyword>
<accession>A0ABQ9HX20</accession>
<reference evidence="2 3" key="1">
    <citation type="submission" date="2023-02" db="EMBL/GenBank/DDBJ databases">
        <title>LHISI_Scaffold_Assembly.</title>
        <authorList>
            <person name="Stuart O.P."/>
            <person name="Cleave R."/>
            <person name="Magrath M.J.L."/>
            <person name="Mikheyev A.S."/>
        </authorList>
    </citation>
    <scope>NUCLEOTIDE SEQUENCE [LARGE SCALE GENOMIC DNA]</scope>
    <source>
        <strain evidence="2">Daus_M_001</strain>
        <tissue evidence="2">Leg muscle</tissue>
    </source>
</reference>
<feature type="region of interest" description="Disordered" evidence="1">
    <location>
        <begin position="1029"/>
        <end position="1077"/>
    </location>
</feature>
<feature type="compositionally biased region" description="Polar residues" evidence="1">
    <location>
        <begin position="397"/>
        <end position="411"/>
    </location>
</feature>
<dbReference type="Proteomes" id="UP001159363">
    <property type="component" value="Chromosome 3"/>
</dbReference>